<dbReference type="GO" id="GO:0005634">
    <property type="term" value="C:nucleus"/>
    <property type="evidence" value="ECO:0007669"/>
    <property type="project" value="UniProtKB-SubCell"/>
</dbReference>
<dbReference type="SMART" id="SM00692">
    <property type="entry name" value="DM3"/>
    <property type="match status" value="1"/>
</dbReference>
<evidence type="ECO:0000313" key="13">
    <source>
        <dbReference type="EMBL" id="KAL0809195.1"/>
    </source>
</evidence>
<dbReference type="InterPro" id="IPR006612">
    <property type="entry name" value="THAP_Znf"/>
</dbReference>
<dbReference type="PROSITE" id="PS50157">
    <property type="entry name" value="ZINC_FINGER_C2H2_2"/>
    <property type="match status" value="1"/>
</dbReference>
<dbReference type="Gene3D" id="6.20.210.20">
    <property type="entry name" value="THAP domain"/>
    <property type="match status" value="1"/>
</dbReference>
<evidence type="ECO:0000256" key="7">
    <source>
        <dbReference type="ARBA" id="ARBA00023242"/>
    </source>
</evidence>
<keyword evidence="7" id="KW-0539">Nucleus</keyword>
<keyword evidence="3" id="KW-0677">Repeat</keyword>
<keyword evidence="4 8" id="KW-0863">Zinc-finger</keyword>
<accession>A0ABD0S544</accession>
<dbReference type="Gene3D" id="3.30.160.60">
    <property type="entry name" value="Classic Zinc Finger"/>
    <property type="match status" value="1"/>
</dbReference>
<dbReference type="Proteomes" id="UP001549921">
    <property type="component" value="Unassembled WGS sequence"/>
</dbReference>
<evidence type="ECO:0000256" key="6">
    <source>
        <dbReference type="ARBA" id="ARBA00023125"/>
    </source>
</evidence>
<dbReference type="Pfam" id="PF05485">
    <property type="entry name" value="THAP"/>
    <property type="match status" value="1"/>
</dbReference>
<sequence length="334" mass="37738">MPYYCTVPRCTSMAGKAKNVSFHQFPRDEELAKLWNKILKRGKPYTKYSKVCSLHFKPEDYTITSVGKNRGQWRTLRKDAIPSQNLPLDIPAPYHRNRNSGMWVPSNAPQTLLDPQIQQQMAQAIYMQTMLAMQAGASDAFANFCNGPQTPEDLTPHASTDETTNDSRNEVEEPKSSYKCTECSKCFKDPDVFKLHQRIHTKSGHSEKENYNSNLESRQETLKSNPILANLLKNQGNMNLDVNTSILSIENQIMTALAANMESYIRNLLLSQASKETDSCSQETDSCNQETDSCNQEMDSCNQTDSCNQDESDCDSRDLDESDSNNLVIDENAQ</sequence>
<feature type="region of interest" description="Disordered" evidence="10">
    <location>
        <begin position="279"/>
        <end position="334"/>
    </location>
</feature>
<evidence type="ECO:0000259" key="12">
    <source>
        <dbReference type="PROSITE" id="PS50950"/>
    </source>
</evidence>
<evidence type="ECO:0000256" key="5">
    <source>
        <dbReference type="ARBA" id="ARBA00022833"/>
    </source>
</evidence>
<feature type="compositionally biased region" description="Basic and acidic residues" evidence="10">
    <location>
        <begin position="165"/>
        <end position="175"/>
    </location>
</feature>
<feature type="compositionally biased region" description="Polar residues" evidence="10">
    <location>
        <begin position="279"/>
        <end position="307"/>
    </location>
</feature>
<dbReference type="PROSITE" id="PS00028">
    <property type="entry name" value="ZINC_FINGER_C2H2_1"/>
    <property type="match status" value="1"/>
</dbReference>
<name>A0ABD0S544_LOXSC</name>
<evidence type="ECO:0000256" key="2">
    <source>
        <dbReference type="ARBA" id="ARBA00022723"/>
    </source>
</evidence>
<dbReference type="InterPro" id="IPR052224">
    <property type="entry name" value="THAP_domain_protein"/>
</dbReference>
<evidence type="ECO:0000256" key="10">
    <source>
        <dbReference type="SAM" id="MobiDB-lite"/>
    </source>
</evidence>
<protein>
    <recommendedName>
        <fullName evidence="15">THAP-type domain-containing protein</fullName>
    </recommendedName>
</protein>
<dbReference type="PANTHER" id="PTHR46927:SF3">
    <property type="entry name" value="THAP-TYPE DOMAIN-CONTAINING PROTEIN"/>
    <property type="match status" value="1"/>
</dbReference>
<feature type="domain" description="THAP-type" evidence="12">
    <location>
        <begin position="1"/>
        <end position="85"/>
    </location>
</feature>
<keyword evidence="6 9" id="KW-0238">DNA-binding</keyword>
<dbReference type="InterPro" id="IPR036236">
    <property type="entry name" value="Znf_C2H2_sf"/>
</dbReference>
<comment type="caution">
    <text evidence="13">The sequence shown here is derived from an EMBL/GenBank/DDBJ whole genome shotgun (WGS) entry which is preliminary data.</text>
</comment>
<dbReference type="FunFam" id="3.30.160.60:FF:001009">
    <property type="entry name" value="Zinc finger protein 26"/>
    <property type="match status" value="1"/>
</dbReference>
<feature type="domain" description="C2H2-type" evidence="11">
    <location>
        <begin position="178"/>
        <end position="205"/>
    </location>
</feature>
<dbReference type="PROSITE" id="PS50950">
    <property type="entry name" value="ZF_THAP"/>
    <property type="match status" value="1"/>
</dbReference>
<dbReference type="GO" id="GO:0008270">
    <property type="term" value="F:zinc ion binding"/>
    <property type="evidence" value="ECO:0007669"/>
    <property type="project" value="UniProtKB-KW"/>
</dbReference>
<evidence type="ECO:0000256" key="8">
    <source>
        <dbReference type="PROSITE-ProRule" id="PRU00042"/>
    </source>
</evidence>
<dbReference type="InterPro" id="IPR038441">
    <property type="entry name" value="THAP_Znf_sf"/>
</dbReference>
<dbReference type="GO" id="GO:0003677">
    <property type="term" value="F:DNA binding"/>
    <property type="evidence" value="ECO:0007669"/>
    <property type="project" value="UniProtKB-UniRule"/>
</dbReference>
<dbReference type="EMBL" id="JBEDNZ010000029">
    <property type="protein sequence ID" value="KAL0809195.1"/>
    <property type="molecule type" value="Genomic_DNA"/>
</dbReference>
<keyword evidence="2" id="KW-0479">Metal-binding</keyword>
<feature type="region of interest" description="Disordered" evidence="10">
    <location>
        <begin position="145"/>
        <end position="175"/>
    </location>
</feature>
<dbReference type="PANTHER" id="PTHR46927">
    <property type="entry name" value="AGAP005574-PA"/>
    <property type="match status" value="1"/>
</dbReference>
<evidence type="ECO:0000256" key="4">
    <source>
        <dbReference type="ARBA" id="ARBA00022771"/>
    </source>
</evidence>
<evidence type="ECO:0000313" key="14">
    <source>
        <dbReference type="Proteomes" id="UP001549921"/>
    </source>
</evidence>
<dbReference type="AlphaFoldDB" id="A0ABD0S544"/>
<dbReference type="SMART" id="SM00355">
    <property type="entry name" value="ZnF_C2H2"/>
    <property type="match status" value="1"/>
</dbReference>
<dbReference type="SUPFAM" id="SSF57667">
    <property type="entry name" value="beta-beta-alpha zinc fingers"/>
    <property type="match status" value="1"/>
</dbReference>
<dbReference type="SMART" id="SM00980">
    <property type="entry name" value="THAP"/>
    <property type="match status" value="1"/>
</dbReference>
<comment type="subcellular location">
    <subcellularLocation>
        <location evidence="1">Nucleus</location>
    </subcellularLocation>
</comment>
<evidence type="ECO:0008006" key="15">
    <source>
        <dbReference type="Google" id="ProtNLM"/>
    </source>
</evidence>
<keyword evidence="5" id="KW-0862">Zinc</keyword>
<dbReference type="InterPro" id="IPR013087">
    <property type="entry name" value="Znf_C2H2_type"/>
</dbReference>
<evidence type="ECO:0000256" key="1">
    <source>
        <dbReference type="ARBA" id="ARBA00004123"/>
    </source>
</evidence>
<dbReference type="SUPFAM" id="SSF57716">
    <property type="entry name" value="Glucocorticoid receptor-like (DNA-binding domain)"/>
    <property type="match status" value="1"/>
</dbReference>
<proteinExistence type="predicted"/>
<evidence type="ECO:0000256" key="9">
    <source>
        <dbReference type="PROSITE-ProRule" id="PRU00309"/>
    </source>
</evidence>
<gene>
    <name evidence="13" type="ORF">ABMA28_011420</name>
</gene>
<organism evidence="13 14">
    <name type="scientific">Loxostege sticticalis</name>
    <name type="common">Beet webworm moth</name>
    <dbReference type="NCBI Taxonomy" id="481309"/>
    <lineage>
        <taxon>Eukaryota</taxon>
        <taxon>Metazoa</taxon>
        <taxon>Ecdysozoa</taxon>
        <taxon>Arthropoda</taxon>
        <taxon>Hexapoda</taxon>
        <taxon>Insecta</taxon>
        <taxon>Pterygota</taxon>
        <taxon>Neoptera</taxon>
        <taxon>Endopterygota</taxon>
        <taxon>Lepidoptera</taxon>
        <taxon>Glossata</taxon>
        <taxon>Ditrysia</taxon>
        <taxon>Pyraloidea</taxon>
        <taxon>Crambidae</taxon>
        <taxon>Pyraustinae</taxon>
        <taxon>Loxostege</taxon>
    </lineage>
</organism>
<evidence type="ECO:0000256" key="3">
    <source>
        <dbReference type="ARBA" id="ARBA00022737"/>
    </source>
</evidence>
<evidence type="ECO:0000259" key="11">
    <source>
        <dbReference type="PROSITE" id="PS50157"/>
    </source>
</evidence>
<reference evidence="13 14" key="1">
    <citation type="submission" date="2024-06" db="EMBL/GenBank/DDBJ databases">
        <title>A chromosome-level genome assembly of beet webworm, Loxostege sticticalis.</title>
        <authorList>
            <person name="Zhang Y."/>
        </authorList>
    </citation>
    <scope>NUCLEOTIDE SEQUENCE [LARGE SCALE GENOMIC DNA]</scope>
    <source>
        <strain evidence="13">AQ028</strain>
        <tissue evidence="13">Male pupae</tissue>
    </source>
</reference>